<dbReference type="GO" id="GO:0008033">
    <property type="term" value="P:tRNA processing"/>
    <property type="evidence" value="ECO:0007669"/>
    <property type="project" value="UniProtKB-KW"/>
</dbReference>
<dbReference type="Gene3D" id="3.90.1640.10">
    <property type="entry name" value="inorganic pyrophosphatase (n-terminal core)"/>
    <property type="match status" value="1"/>
</dbReference>
<evidence type="ECO:0000313" key="15">
    <source>
        <dbReference type="Proteomes" id="UP000285138"/>
    </source>
</evidence>
<proteinExistence type="inferred from homology"/>
<reference evidence="14 15" key="1">
    <citation type="submission" date="2018-08" db="EMBL/GenBank/DDBJ databases">
        <title>The metabolism and importance of syntrophic acetate oxidation coupled to methane or sulfide production in haloalkaline environments.</title>
        <authorList>
            <person name="Timmers P.H.A."/>
            <person name="Vavourakis C.D."/>
            <person name="Sorokin D.Y."/>
            <person name="Sinninghe Damste J.S."/>
            <person name="Muyzer G."/>
            <person name="Stams A.J.M."/>
            <person name="Plugge C.M."/>
        </authorList>
    </citation>
    <scope>NUCLEOTIDE SEQUENCE [LARGE SCALE GENOMIC DNA]</scope>
    <source>
        <strain evidence="14">MSAO_Bac1</strain>
    </source>
</reference>
<keyword evidence="9" id="KW-0460">Magnesium</keyword>
<dbReference type="SUPFAM" id="SSF81891">
    <property type="entry name" value="Poly A polymerase C-terminal region-like"/>
    <property type="match status" value="1"/>
</dbReference>
<keyword evidence="11" id="KW-0129">CBS domain</keyword>
<dbReference type="PROSITE" id="PS51371">
    <property type="entry name" value="CBS"/>
    <property type="match status" value="2"/>
</dbReference>
<dbReference type="Pfam" id="PF12627">
    <property type="entry name" value="PolyA_pol_RNAbd"/>
    <property type="match status" value="1"/>
</dbReference>
<evidence type="ECO:0000256" key="8">
    <source>
        <dbReference type="ARBA" id="ARBA00022741"/>
    </source>
</evidence>
<evidence type="ECO:0000256" key="4">
    <source>
        <dbReference type="ARBA" id="ARBA00022679"/>
    </source>
</evidence>
<dbReference type="InterPro" id="IPR043519">
    <property type="entry name" value="NT_sf"/>
</dbReference>
<feature type="domain" description="CBS" evidence="13">
    <location>
        <begin position="314"/>
        <end position="372"/>
    </location>
</feature>
<dbReference type="Pfam" id="PF02272">
    <property type="entry name" value="DHHA1"/>
    <property type="match status" value="1"/>
</dbReference>
<dbReference type="InterPro" id="IPR032828">
    <property type="entry name" value="PolyA_RNA-bd"/>
</dbReference>
<dbReference type="Pfam" id="PF00571">
    <property type="entry name" value="CBS"/>
    <property type="match status" value="2"/>
</dbReference>
<keyword evidence="8" id="KW-0547">Nucleotide-binding</keyword>
<keyword evidence="7" id="KW-0479">Metal-binding</keyword>
<dbReference type="Pfam" id="PF01743">
    <property type="entry name" value="PolyA_pol"/>
    <property type="match status" value="1"/>
</dbReference>
<evidence type="ECO:0000256" key="12">
    <source>
        <dbReference type="RuleBase" id="RU003953"/>
    </source>
</evidence>
<dbReference type="InterPro" id="IPR038763">
    <property type="entry name" value="DHH_sf"/>
</dbReference>
<dbReference type="GO" id="GO:0000166">
    <property type="term" value="F:nucleotide binding"/>
    <property type="evidence" value="ECO:0007669"/>
    <property type="project" value="UniProtKB-KW"/>
</dbReference>
<comment type="caution">
    <text evidence="14">The sequence shown here is derived from an EMBL/GenBank/DDBJ whole genome shotgun (WGS) entry which is preliminary data.</text>
</comment>
<dbReference type="SMART" id="SM00116">
    <property type="entry name" value="CBS"/>
    <property type="match status" value="2"/>
</dbReference>
<evidence type="ECO:0000256" key="10">
    <source>
        <dbReference type="ARBA" id="ARBA00022884"/>
    </source>
</evidence>
<dbReference type="AlphaFoldDB" id="A0A424YFJ8"/>
<keyword evidence="6" id="KW-0548">Nucleotidyltransferase</keyword>
<dbReference type="GO" id="GO:0016779">
    <property type="term" value="F:nucleotidyltransferase activity"/>
    <property type="evidence" value="ECO:0007669"/>
    <property type="project" value="UniProtKB-KW"/>
</dbReference>
<dbReference type="Gene3D" id="3.10.310.30">
    <property type="match status" value="1"/>
</dbReference>
<sequence length="877" mass="100720">MRVITTHINTDFDGLASLVAASKIYPDSIMLLPGRVNENVKEFVSLYKNVFPFKKLSQVDLDKVEELVIVDTQQASRLGLLTHHLDNIPRIIIYDHHGDGFEDAIENAERFVEKTGATVTILLEIIIRGNIKITPEEATLFALGLYEDTGCFTFSTTTQREIGVLKYLAEQGMDFNVIRNFIGRPLTEKQKYLLEFLMDNTEIHEFQGLRAAISLGEMEEEIRGLSFVSNRLMDIENVDLIILIVKMEDRIHLVGRCKTDRINLKKLFEPYDGGGHERAASAVVRDKGLQELKNSILGDISKKMKPAVIAMDIMSYPVRSISPKDTVEEAWSLLVTYGHSGLPITDKGKLVGIISRNDLEKARRHGLGHAPVKAYMSSKVETVRPDTPLKDMEEMMVNKDLGRLPVTDERGRILGIVTRTNVLKVRHHREGERVPTRGGREEELETLNDLNYLINNRLPKRIQGLLFLLGQKADHTNRKVFAVGGFVRDLILGRENYDIDLVVEPDAIEFAREMNRFLDGKLTAFDQFGTAKIVLRDGLRIDLATARMEFYAQPGALPQVELSNIKQDLYRRDFTINTLAFQLNVENFGNLLDFFGGLKDLRLGIIRVLYNLSFVEDPLRILRAIRFEQRFNFTIEEETMGFLKNAVKTRVINKVSRERVFEEISLIFQEENPLKILRRLQNLKLWSFLFPQAELNSGVVNLLEEVHKVTDYFIHELGMKGIKKSIPYLCAIYYFTPVERIPTLLYKMRAGREVKRTVRRTLEEAPRVVETLSVKGVRPSTVYELLEGFPIESMIFFSACANNLRVWGYIKEYLERLRNESPLITGRDLKEMGYEPGPIFKEALRELKKAKMDRKVKNRDDELKLVIKYMEEKREGD</sequence>
<dbReference type="GO" id="GO:0000049">
    <property type="term" value="F:tRNA binding"/>
    <property type="evidence" value="ECO:0007669"/>
    <property type="project" value="UniProtKB-KW"/>
</dbReference>
<dbReference type="Proteomes" id="UP000285138">
    <property type="component" value="Unassembled WGS sequence"/>
</dbReference>
<gene>
    <name evidence="14" type="ORF">D5R97_04110</name>
</gene>
<dbReference type="Gene3D" id="3.30.460.10">
    <property type="entry name" value="Beta Polymerase, domain 2"/>
    <property type="match status" value="1"/>
</dbReference>
<evidence type="ECO:0000256" key="7">
    <source>
        <dbReference type="ARBA" id="ARBA00022723"/>
    </source>
</evidence>
<comment type="cofactor">
    <cofactor evidence="1">
        <name>Mg(2+)</name>
        <dbReference type="ChEBI" id="CHEBI:18420"/>
    </cofactor>
</comment>
<dbReference type="InterPro" id="IPR001667">
    <property type="entry name" value="DDH_dom"/>
</dbReference>
<evidence type="ECO:0000313" key="14">
    <source>
        <dbReference type="EMBL" id="RQD76575.1"/>
    </source>
</evidence>
<evidence type="ECO:0000256" key="5">
    <source>
        <dbReference type="ARBA" id="ARBA00022694"/>
    </source>
</evidence>
<dbReference type="SUPFAM" id="SSF64182">
    <property type="entry name" value="DHH phosphoesterases"/>
    <property type="match status" value="1"/>
</dbReference>
<dbReference type="CDD" id="cd04595">
    <property type="entry name" value="CBS_pair_DHH_polyA_Pol_assoc"/>
    <property type="match status" value="1"/>
</dbReference>
<evidence type="ECO:0000256" key="3">
    <source>
        <dbReference type="ARBA" id="ARBA00022555"/>
    </source>
</evidence>
<dbReference type="InterPro" id="IPR003156">
    <property type="entry name" value="DHHA1_dom"/>
</dbReference>
<evidence type="ECO:0000259" key="13">
    <source>
        <dbReference type="PROSITE" id="PS51371"/>
    </source>
</evidence>
<name>A0A424YFJ8_9FIRM</name>
<dbReference type="EMBL" id="QZAA01000112">
    <property type="protein sequence ID" value="RQD76575.1"/>
    <property type="molecule type" value="Genomic_DNA"/>
</dbReference>
<dbReference type="InterPro" id="IPR002646">
    <property type="entry name" value="PolA_pol_head_dom"/>
</dbReference>
<keyword evidence="3" id="KW-0820">tRNA-binding</keyword>
<accession>A0A424YFJ8</accession>
<dbReference type="Gene3D" id="1.10.3090.10">
    <property type="entry name" value="cca-adding enzyme, domain 2"/>
    <property type="match status" value="1"/>
</dbReference>
<comment type="similarity">
    <text evidence="2 12">Belongs to the tRNA nucleotidyltransferase/poly(A) polymerase family.</text>
</comment>
<feature type="domain" description="CBS" evidence="13">
    <location>
        <begin position="376"/>
        <end position="433"/>
    </location>
</feature>
<evidence type="ECO:0000256" key="6">
    <source>
        <dbReference type="ARBA" id="ARBA00022695"/>
    </source>
</evidence>
<keyword evidence="4 12" id="KW-0808">Transferase</keyword>
<evidence type="ECO:0000256" key="1">
    <source>
        <dbReference type="ARBA" id="ARBA00001946"/>
    </source>
</evidence>
<dbReference type="SUPFAM" id="SSF81301">
    <property type="entry name" value="Nucleotidyltransferase"/>
    <property type="match status" value="1"/>
</dbReference>
<dbReference type="CDD" id="cd05398">
    <property type="entry name" value="NT_ClassII-CCAase"/>
    <property type="match status" value="1"/>
</dbReference>
<organism evidence="14 15">
    <name type="scientific">Candidatus Syntrophonatronum acetioxidans</name>
    <dbReference type="NCBI Taxonomy" id="1795816"/>
    <lineage>
        <taxon>Bacteria</taxon>
        <taxon>Bacillati</taxon>
        <taxon>Bacillota</taxon>
        <taxon>Clostridia</taxon>
        <taxon>Eubacteriales</taxon>
        <taxon>Syntrophomonadaceae</taxon>
        <taxon>Candidatus Syntrophonatronum</taxon>
    </lineage>
</organism>
<dbReference type="InterPro" id="IPR052390">
    <property type="entry name" value="tRNA_nt/polyA_polymerase"/>
</dbReference>
<dbReference type="Pfam" id="PF01368">
    <property type="entry name" value="DHH"/>
    <property type="match status" value="1"/>
</dbReference>
<evidence type="ECO:0000256" key="2">
    <source>
        <dbReference type="ARBA" id="ARBA00007265"/>
    </source>
</evidence>
<dbReference type="PANTHER" id="PTHR47788">
    <property type="entry name" value="POLYA POLYMERASE"/>
    <property type="match status" value="1"/>
</dbReference>
<dbReference type="PANTHER" id="PTHR47788:SF1">
    <property type="entry name" value="A-ADDING TRNA NUCLEOTIDYLTRANSFERASE"/>
    <property type="match status" value="1"/>
</dbReference>
<keyword evidence="5" id="KW-0819">tRNA processing</keyword>
<evidence type="ECO:0000256" key="9">
    <source>
        <dbReference type="ARBA" id="ARBA00022842"/>
    </source>
</evidence>
<keyword evidence="10 12" id="KW-0694">RNA-binding</keyword>
<dbReference type="GO" id="GO:0046872">
    <property type="term" value="F:metal ion binding"/>
    <property type="evidence" value="ECO:0007669"/>
    <property type="project" value="UniProtKB-KW"/>
</dbReference>
<dbReference type="InterPro" id="IPR000644">
    <property type="entry name" value="CBS_dom"/>
</dbReference>
<protein>
    <submittedName>
        <fullName evidence="14">CBS domain-containing protein</fullName>
    </submittedName>
</protein>
<dbReference type="InterPro" id="IPR046342">
    <property type="entry name" value="CBS_dom_sf"/>
</dbReference>
<dbReference type="Gene3D" id="3.10.580.10">
    <property type="entry name" value="CBS-domain"/>
    <property type="match status" value="1"/>
</dbReference>
<dbReference type="SUPFAM" id="SSF54631">
    <property type="entry name" value="CBS-domain pair"/>
    <property type="match status" value="1"/>
</dbReference>
<evidence type="ECO:0000256" key="11">
    <source>
        <dbReference type="PROSITE-ProRule" id="PRU00703"/>
    </source>
</evidence>